<keyword evidence="7 8" id="KW-0539">Nucleus</keyword>
<evidence type="ECO:0000256" key="9">
    <source>
        <dbReference type="SAM" id="MobiDB-lite"/>
    </source>
</evidence>
<evidence type="ECO:0000256" key="8">
    <source>
        <dbReference type="PROSITE-ProRule" id="PRU00071"/>
    </source>
</evidence>
<accession>A0A0D3MTJ8</accession>
<feature type="region of interest" description="Disordered" evidence="9">
    <location>
        <begin position="371"/>
        <end position="411"/>
    </location>
</feature>
<evidence type="ECO:0000256" key="2">
    <source>
        <dbReference type="ARBA" id="ARBA00022771"/>
    </source>
</evidence>
<comment type="subcellular location">
    <subcellularLocation>
        <location evidence="8">Nucleus</location>
    </subcellularLocation>
</comment>
<name>A0A0D3MTJ8_IPONI</name>
<evidence type="ECO:0000256" key="4">
    <source>
        <dbReference type="ARBA" id="ARBA00023015"/>
    </source>
</evidence>
<evidence type="ECO:0000313" key="11">
    <source>
        <dbReference type="EMBL" id="AIZ66164.1"/>
    </source>
</evidence>
<feature type="compositionally biased region" description="Polar residues" evidence="9">
    <location>
        <begin position="41"/>
        <end position="52"/>
    </location>
</feature>
<keyword evidence="2 8" id="KW-0863">Zinc-finger</keyword>
<feature type="compositionally biased region" description="Polar residues" evidence="9">
    <location>
        <begin position="375"/>
        <end position="385"/>
    </location>
</feature>
<dbReference type="GO" id="GO:0003677">
    <property type="term" value="F:DNA binding"/>
    <property type="evidence" value="ECO:0007669"/>
    <property type="project" value="UniProtKB-UniRule"/>
</dbReference>
<organism evidence="11">
    <name type="scientific">Ipomoea nil</name>
    <name type="common">Japanese morning glory</name>
    <name type="synonym">Pharbitis nil</name>
    <dbReference type="NCBI Taxonomy" id="35883"/>
    <lineage>
        <taxon>Eukaryota</taxon>
        <taxon>Viridiplantae</taxon>
        <taxon>Streptophyta</taxon>
        <taxon>Embryophyta</taxon>
        <taxon>Tracheophyta</taxon>
        <taxon>Spermatophyta</taxon>
        <taxon>Magnoliopsida</taxon>
        <taxon>eudicotyledons</taxon>
        <taxon>Gunneridae</taxon>
        <taxon>Pentapetalae</taxon>
        <taxon>asterids</taxon>
        <taxon>lamiids</taxon>
        <taxon>Solanales</taxon>
        <taxon>Convolvulaceae</taxon>
        <taxon>Ipomoeeae</taxon>
        <taxon>Ipomoea</taxon>
    </lineage>
</organism>
<sequence>MPEATKDPTIKLFGMTIQFPDAPPPPPPTEMDVDPGGAASEANSLAKDSSCSEAEPGEDEQQQKNENGERMDESKEDEGTVLMEGEGIMDQTVDEIRDGLKAPHVDEDCGSTEISTTDEEEGKMSNGKDKTLKKPDKILPCPRCDSMDTKFCYFNNYNTNQPRHFCKKCQRYWTSGGMTRNLPVGAGRRKTKNSAAHYHLNAVKSFQNACVDHPERIQHHALKANGKVLTLASDSVASELNIAEKTAGNGSLNGFYKPVELGIQVSYGAGDNGADHSSGSSSVTAASTKDDVCKNGLPDMLKQNYHGFAPQLPCFQAPPWPYPSSAVQWSSAVPPPGCFSPGFPMPFYPPAMYLGYTIPCSWNAPWVSRPVAPQHHTSSGPNSPTLGKHSRDDNNKEGEPQPPKDSNPEKCLWVPKTLRFDDPEDAAKSSIWATLGIQHDRVDSIRGGAFKAFKMKDDENSHASKNCRVLLEANPAALSRSLNFHESS</sequence>
<evidence type="ECO:0000259" key="10">
    <source>
        <dbReference type="PROSITE" id="PS50884"/>
    </source>
</evidence>
<dbReference type="EMBL" id="KJ605443">
    <property type="protein sequence ID" value="AIZ66164.1"/>
    <property type="molecule type" value="mRNA"/>
</dbReference>
<evidence type="ECO:0000256" key="6">
    <source>
        <dbReference type="ARBA" id="ARBA00023163"/>
    </source>
</evidence>
<feature type="region of interest" description="Disordered" evidence="9">
    <location>
        <begin position="1"/>
        <end position="80"/>
    </location>
</feature>
<feature type="compositionally biased region" description="Basic and acidic residues" evidence="9">
    <location>
        <begin position="61"/>
        <end position="73"/>
    </location>
</feature>
<feature type="domain" description="Dof-type" evidence="10">
    <location>
        <begin position="139"/>
        <end position="193"/>
    </location>
</feature>
<feature type="compositionally biased region" description="Basic and acidic residues" evidence="9">
    <location>
        <begin position="389"/>
        <end position="399"/>
    </location>
</feature>
<feature type="compositionally biased region" description="Basic and acidic residues" evidence="9">
    <location>
        <begin position="122"/>
        <end position="131"/>
    </location>
</feature>
<dbReference type="PANTHER" id="PTHR31089">
    <property type="entry name" value="CYCLIC DOF FACTOR 2"/>
    <property type="match status" value="1"/>
</dbReference>
<dbReference type="PANTHER" id="PTHR31089:SF75">
    <property type="entry name" value="CYCLIC DOF FACTOR 2"/>
    <property type="match status" value="1"/>
</dbReference>
<proteinExistence type="evidence at transcript level"/>
<evidence type="ECO:0000256" key="7">
    <source>
        <dbReference type="ARBA" id="ARBA00023242"/>
    </source>
</evidence>
<dbReference type="AlphaFoldDB" id="A0A0D3MTJ8"/>
<keyword evidence="5 8" id="KW-0238">DNA-binding</keyword>
<protein>
    <submittedName>
        <fullName evidence="11">CDF2</fullName>
    </submittedName>
</protein>
<dbReference type="PROSITE" id="PS50884">
    <property type="entry name" value="ZF_DOF_2"/>
    <property type="match status" value="1"/>
</dbReference>
<evidence type="ECO:0000256" key="5">
    <source>
        <dbReference type="ARBA" id="ARBA00023125"/>
    </source>
</evidence>
<dbReference type="GO" id="GO:0005634">
    <property type="term" value="C:nucleus"/>
    <property type="evidence" value="ECO:0007669"/>
    <property type="project" value="UniProtKB-SubCell"/>
</dbReference>
<dbReference type="InterPro" id="IPR003851">
    <property type="entry name" value="Znf_Dof"/>
</dbReference>
<dbReference type="PROSITE" id="PS01361">
    <property type="entry name" value="ZF_DOF_1"/>
    <property type="match status" value="1"/>
</dbReference>
<keyword evidence="4" id="KW-0805">Transcription regulation</keyword>
<dbReference type="GO" id="GO:0003700">
    <property type="term" value="F:DNA-binding transcription factor activity"/>
    <property type="evidence" value="ECO:0007669"/>
    <property type="project" value="InterPro"/>
</dbReference>
<keyword evidence="1" id="KW-0479">Metal-binding</keyword>
<evidence type="ECO:0000256" key="3">
    <source>
        <dbReference type="ARBA" id="ARBA00022833"/>
    </source>
</evidence>
<dbReference type="Pfam" id="PF02701">
    <property type="entry name" value="Zn_ribbon_Dof"/>
    <property type="match status" value="1"/>
</dbReference>
<keyword evidence="6" id="KW-0804">Transcription</keyword>
<keyword evidence="3" id="KW-0862">Zinc</keyword>
<feature type="region of interest" description="Disordered" evidence="9">
    <location>
        <begin position="102"/>
        <end position="131"/>
    </location>
</feature>
<dbReference type="GO" id="GO:0008270">
    <property type="term" value="F:zinc ion binding"/>
    <property type="evidence" value="ECO:0007669"/>
    <property type="project" value="UniProtKB-KW"/>
</dbReference>
<reference evidence="11" key="1">
    <citation type="submission" date="2014-03" db="EMBL/GenBank/DDBJ databases">
        <title>Molecular analyses of the circadian clock and flowering time reveal distinct and dedicated photoperiodic flowering in Pharbitis nil.</title>
        <authorList>
            <person name="Hayama R."/>
        </authorList>
    </citation>
    <scope>NUCLEOTIDE SEQUENCE</scope>
</reference>
<evidence type="ECO:0000256" key="1">
    <source>
        <dbReference type="ARBA" id="ARBA00022723"/>
    </source>
</evidence>
<dbReference type="InterPro" id="IPR045174">
    <property type="entry name" value="Dof"/>
</dbReference>